<name>A0A8A4TPN8_SULCO</name>
<organism evidence="2 3">
    <name type="scientific">Sulfidibacter corallicola</name>
    <dbReference type="NCBI Taxonomy" id="2818388"/>
    <lineage>
        <taxon>Bacteria</taxon>
        <taxon>Pseudomonadati</taxon>
        <taxon>Acidobacteriota</taxon>
        <taxon>Holophagae</taxon>
        <taxon>Acanthopleuribacterales</taxon>
        <taxon>Acanthopleuribacteraceae</taxon>
        <taxon>Sulfidibacter</taxon>
    </lineage>
</organism>
<proteinExistence type="predicted"/>
<dbReference type="KEGG" id="scor:J3U87_00585"/>
<keyword evidence="3" id="KW-1185">Reference proteome</keyword>
<feature type="compositionally biased region" description="Basic and acidic residues" evidence="1">
    <location>
        <begin position="20"/>
        <end position="35"/>
    </location>
</feature>
<evidence type="ECO:0000256" key="1">
    <source>
        <dbReference type="SAM" id="MobiDB-lite"/>
    </source>
</evidence>
<dbReference type="EMBL" id="CP071793">
    <property type="protein sequence ID" value="QTD50938.1"/>
    <property type="molecule type" value="Genomic_DNA"/>
</dbReference>
<evidence type="ECO:0000313" key="2">
    <source>
        <dbReference type="EMBL" id="QTD50938.1"/>
    </source>
</evidence>
<feature type="region of interest" description="Disordered" evidence="1">
    <location>
        <begin position="1"/>
        <end position="40"/>
    </location>
</feature>
<gene>
    <name evidence="2" type="ORF">J3U87_00585</name>
</gene>
<sequence>MNQSGVFNLSWVLPSSNLDQEGRNDGNQESQDHDVTPNADPFLASDVVGNLLIFRMNEPWPFARNQVVCFFLEIELAMPAGPTLRSDPRRNINFSRRFK</sequence>
<evidence type="ECO:0000313" key="3">
    <source>
        <dbReference type="Proteomes" id="UP000663929"/>
    </source>
</evidence>
<dbReference type="RefSeq" id="WP_237381075.1">
    <property type="nucleotide sequence ID" value="NZ_CP071793.1"/>
</dbReference>
<reference evidence="2" key="1">
    <citation type="submission" date="2021-03" db="EMBL/GenBank/DDBJ databases">
        <title>Acanthopleuribacteraceae sp. M133.</title>
        <authorList>
            <person name="Wang G."/>
        </authorList>
    </citation>
    <scope>NUCLEOTIDE SEQUENCE</scope>
    <source>
        <strain evidence="2">M133</strain>
    </source>
</reference>
<dbReference type="Proteomes" id="UP000663929">
    <property type="component" value="Chromosome"/>
</dbReference>
<protein>
    <submittedName>
        <fullName evidence="2">Uncharacterized protein</fullName>
    </submittedName>
</protein>
<feature type="compositionally biased region" description="Polar residues" evidence="1">
    <location>
        <begin position="1"/>
        <end position="19"/>
    </location>
</feature>
<dbReference type="AlphaFoldDB" id="A0A8A4TPN8"/>
<accession>A0A8A4TPN8</accession>